<keyword evidence="1" id="KW-0547">Nucleotide-binding</keyword>
<accession>A0ABV3BNV5</accession>
<evidence type="ECO:0000256" key="1">
    <source>
        <dbReference type="PROSITE-ProRule" id="PRU00409"/>
    </source>
</evidence>
<comment type="caution">
    <text evidence="3">The sequence shown here is derived from an EMBL/GenBank/DDBJ whole genome shotgun (WGS) entry which is preliminary data.</text>
</comment>
<dbReference type="PROSITE" id="PS50975">
    <property type="entry name" value="ATP_GRASP"/>
    <property type="match status" value="1"/>
</dbReference>
<organism evidence="3 4">
    <name type="scientific">Streptomyces atriruber</name>
    <dbReference type="NCBI Taxonomy" id="545121"/>
    <lineage>
        <taxon>Bacteria</taxon>
        <taxon>Bacillati</taxon>
        <taxon>Actinomycetota</taxon>
        <taxon>Actinomycetes</taxon>
        <taxon>Kitasatosporales</taxon>
        <taxon>Streptomycetaceae</taxon>
        <taxon>Streptomyces</taxon>
    </lineage>
</organism>
<dbReference type="SUPFAM" id="SSF56059">
    <property type="entry name" value="Glutathione synthetase ATP-binding domain-like"/>
    <property type="match status" value="1"/>
</dbReference>
<evidence type="ECO:0000259" key="2">
    <source>
        <dbReference type="PROSITE" id="PS50975"/>
    </source>
</evidence>
<evidence type="ECO:0000313" key="4">
    <source>
        <dbReference type="Proteomes" id="UP001551176"/>
    </source>
</evidence>
<sequence length="433" mass="46777">MQPLDTRIPAVLLRIDRNPFHHGTLGAVRSLGRAGVEVHLVADDRQSPVQHSRYLHRMHAPPVPGASLAEVAAVLRRVSRRLAGPAVLIPLDDASALAVSALYEELTDCFLLPRTPGNVAERVADKATLAQVCAQAGVAHPTTLTPESAAEAAVAVDHLGAPAVAKWSRPWLLPRDTGLRSTTVIGSPHEAAALFERRAEAGSRLLLQAFVPGAREADWFVHGCAGRNGVVRGGGTGRKHRSWPRSAGLTVSGEWTANPALWSAAAQVVAALEYRGIFDLDFRRDASTGDFHLIDFNPRPGAQFRLFADGTDTDVVRALHLDLTHRPVPAPEPLPGRTFLVENYAPLTALRSLALPGQRTAPTSGELAWHAADDPAPGAALRRMWRRHVVRRLRAGMRHRSHRVLTSLSIRAREHAPAVLPGTPNRERAVTDA</sequence>
<dbReference type="InterPro" id="IPR011761">
    <property type="entry name" value="ATP-grasp"/>
</dbReference>
<keyword evidence="1" id="KW-0067">ATP-binding</keyword>
<name>A0ABV3BNV5_9ACTN</name>
<dbReference type="Proteomes" id="UP001551176">
    <property type="component" value="Unassembled WGS sequence"/>
</dbReference>
<gene>
    <name evidence="3" type="ORF">ABZ921_18870</name>
</gene>
<dbReference type="Gene3D" id="3.30.470.20">
    <property type="entry name" value="ATP-grasp fold, B domain"/>
    <property type="match status" value="1"/>
</dbReference>
<evidence type="ECO:0000313" key="3">
    <source>
        <dbReference type="EMBL" id="MEU6822694.1"/>
    </source>
</evidence>
<keyword evidence="4" id="KW-1185">Reference proteome</keyword>
<reference evidence="3 4" key="1">
    <citation type="submission" date="2024-06" db="EMBL/GenBank/DDBJ databases">
        <title>The Natural Products Discovery Center: Release of the First 8490 Sequenced Strains for Exploring Actinobacteria Biosynthetic Diversity.</title>
        <authorList>
            <person name="Kalkreuter E."/>
            <person name="Kautsar S.A."/>
            <person name="Yang D."/>
            <person name="Bader C.D."/>
            <person name="Teijaro C.N."/>
            <person name="Fluegel L."/>
            <person name="Davis C.M."/>
            <person name="Simpson J.R."/>
            <person name="Lauterbach L."/>
            <person name="Steele A.D."/>
            <person name="Gui C."/>
            <person name="Meng S."/>
            <person name="Li G."/>
            <person name="Viehrig K."/>
            <person name="Ye F."/>
            <person name="Su P."/>
            <person name="Kiefer A.F."/>
            <person name="Nichols A."/>
            <person name="Cepeda A.J."/>
            <person name="Yan W."/>
            <person name="Fan B."/>
            <person name="Jiang Y."/>
            <person name="Adhikari A."/>
            <person name="Zheng C.-J."/>
            <person name="Schuster L."/>
            <person name="Cowan T.M."/>
            <person name="Smanski M.J."/>
            <person name="Chevrette M.G."/>
            <person name="De Carvalho L.P.S."/>
            <person name="Shen B."/>
        </authorList>
    </citation>
    <scope>NUCLEOTIDE SEQUENCE [LARGE SCALE GENOMIC DNA]</scope>
    <source>
        <strain evidence="3 4">NPDC046838</strain>
    </source>
</reference>
<feature type="domain" description="ATP-grasp" evidence="2">
    <location>
        <begin position="130"/>
        <end position="324"/>
    </location>
</feature>
<protein>
    <submittedName>
        <fullName evidence="3">ATP-grasp domain-containing protein</fullName>
    </submittedName>
</protein>
<proteinExistence type="predicted"/>
<dbReference type="EMBL" id="JBEYXV010000009">
    <property type="protein sequence ID" value="MEU6822694.1"/>
    <property type="molecule type" value="Genomic_DNA"/>
</dbReference>
<dbReference type="RefSeq" id="WP_359350795.1">
    <property type="nucleotide sequence ID" value="NZ_JBEYXV010000009.1"/>
</dbReference>